<accession>A0ABM6NBP4</accession>
<name>A0ABM6NBP4_PSEO7</name>
<keyword evidence="1" id="KW-0472">Membrane</keyword>
<dbReference type="Proteomes" id="UP000016521">
    <property type="component" value="Chromosome I"/>
</dbReference>
<evidence type="ECO:0000313" key="3">
    <source>
        <dbReference type="Proteomes" id="UP000016521"/>
    </source>
</evidence>
<proteinExistence type="predicted"/>
<organism evidence="2 3">
    <name type="scientific">Pseudoalteromonas piscicida</name>
    <dbReference type="NCBI Taxonomy" id="43662"/>
    <lineage>
        <taxon>Bacteria</taxon>
        <taxon>Pseudomonadati</taxon>
        <taxon>Pseudomonadota</taxon>
        <taxon>Gammaproteobacteria</taxon>
        <taxon>Alteromonadales</taxon>
        <taxon>Pseudoalteromonadaceae</taxon>
        <taxon>Pseudoalteromonas</taxon>
    </lineage>
</organism>
<keyword evidence="3" id="KW-1185">Reference proteome</keyword>
<reference evidence="2 3" key="1">
    <citation type="submission" date="2015-06" db="EMBL/GenBank/DDBJ databases">
        <authorList>
            <person name="Xie B.-B."/>
            <person name="Rong J.-C."/>
            <person name="Qin Q.-L."/>
            <person name="Zhang Y.-Z."/>
        </authorList>
    </citation>
    <scope>NUCLEOTIDE SEQUENCE [LARGE SCALE GENOMIC DNA]</scope>
    <source>
        <strain evidence="2 3">JCM 20779</strain>
    </source>
</reference>
<keyword evidence="1" id="KW-0812">Transmembrane</keyword>
<evidence type="ECO:0000256" key="1">
    <source>
        <dbReference type="SAM" id="Phobius"/>
    </source>
</evidence>
<sequence length="39" mass="4268">MGVEILGAIQQAPQPSLQSILFLAILTISGAFYRKIDYT</sequence>
<protein>
    <submittedName>
        <fullName evidence="2">Uncharacterized protein</fullName>
    </submittedName>
</protein>
<dbReference type="EMBL" id="CP011924">
    <property type="protein sequence ID" value="ATD06222.1"/>
    <property type="molecule type" value="Genomic_DNA"/>
</dbReference>
<gene>
    <name evidence="2" type="ORF">PPIS_a1036</name>
</gene>
<evidence type="ECO:0000313" key="2">
    <source>
        <dbReference type="EMBL" id="ATD06222.1"/>
    </source>
</evidence>
<keyword evidence="1" id="KW-1133">Transmembrane helix</keyword>
<feature type="transmembrane region" description="Helical" evidence="1">
    <location>
        <begin position="16"/>
        <end position="33"/>
    </location>
</feature>